<keyword evidence="8" id="KW-0378">Hydrolase</keyword>
<organism evidence="14 15">
    <name type="scientific">Momordica charantia</name>
    <name type="common">Bitter gourd</name>
    <name type="synonym">Balsam pear</name>
    <dbReference type="NCBI Taxonomy" id="3673"/>
    <lineage>
        <taxon>Eukaryota</taxon>
        <taxon>Viridiplantae</taxon>
        <taxon>Streptophyta</taxon>
        <taxon>Embryophyta</taxon>
        <taxon>Tracheophyta</taxon>
        <taxon>Spermatophyta</taxon>
        <taxon>Magnoliopsida</taxon>
        <taxon>eudicotyledons</taxon>
        <taxon>Gunneridae</taxon>
        <taxon>Pentapetalae</taxon>
        <taxon>rosids</taxon>
        <taxon>fabids</taxon>
        <taxon>Cucurbitales</taxon>
        <taxon>Cucurbitaceae</taxon>
        <taxon>Momordiceae</taxon>
        <taxon>Momordica</taxon>
    </lineage>
</organism>
<evidence type="ECO:0000256" key="9">
    <source>
        <dbReference type="ARBA" id="ARBA00023180"/>
    </source>
</evidence>
<feature type="chain" id="PRO_5026789523" description="beta-galactosidase" evidence="11">
    <location>
        <begin position="25"/>
        <end position="442"/>
    </location>
</feature>
<evidence type="ECO:0000313" key="14">
    <source>
        <dbReference type="Proteomes" id="UP000504603"/>
    </source>
</evidence>
<dbReference type="GO" id="GO:0005975">
    <property type="term" value="P:carbohydrate metabolic process"/>
    <property type="evidence" value="ECO:0007669"/>
    <property type="project" value="InterPro"/>
</dbReference>
<dbReference type="OrthoDB" id="1657402at2759"/>
<evidence type="ECO:0000256" key="2">
    <source>
        <dbReference type="ARBA" id="ARBA00004271"/>
    </source>
</evidence>
<evidence type="ECO:0000256" key="11">
    <source>
        <dbReference type="SAM" id="SignalP"/>
    </source>
</evidence>
<keyword evidence="9" id="KW-0325">Glycoprotein</keyword>
<dbReference type="RefSeq" id="XP_022147695.1">
    <property type="nucleotide sequence ID" value="XM_022292003.1"/>
</dbReference>
<keyword evidence="7 11" id="KW-0732">Signal</keyword>
<comment type="subcellular location">
    <subcellularLocation>
        <location evidence="2">Secreted</location>
        <location evidence="2">Extracellular space</location>
        <location evidence="2">Apoplast</location>
    </subcellularLocation>
</comment>
<dbReference type="GeneID" id="111016564"/>
<dbReference type="InterPro" id="IPR017853">
    <property type="entry name" value="GH"/>
</dbReference>
<dbReference type="InterPro" id="IPR001944">
    <property type="entry name" value="Glycoside_Hdrlase_35"/>
</dbReference>
<reference evidence="15" key="1">
    <citation type="submission" date="2025-08" db="UniProtKB">
        <authorList>
            <consortium name="RefSeq"/>
        </authorList>
    </citation>
    <scope>IDENTIFICATION</scope>
</reference>
<dbReference type="InterPro" id="IPR041392">
    <property type="entry name" value="GHD"/>
</dbReference>
<sequence>MAHSTLLLLCLLSTAFVFIFTTTAIEVSHTGRAITIDGKPRILLSGSIHYPRSTPGMWSDLIKKAKEGGLDAIETYVFWNAHEPTRRQYDFTGNLDLIDFLKRIQNEGLYAVLRIGPYVCAEWNYGGLPVWLHNLPGIEIRTSNSVFMNEMQNFTTLIVNMAKDENLFASQGGPIILAQIENEYGNVMSVYGDAGKSYINWCADMAESLNVGVPWIMCQQSDAPEPMINTCNGWYCDNFTPNNPNSPKMWTENWTGWFKSWGGKDPHRTAEDLAFSVARFFQFGGTFQNYYMYHGGTNFDRMAGGPYITTSYDYDAPLDEYGNLNQPKYGHLKQLHAVLKSIEKSLVNGNITTTDLGDSVTITEYVTDEGASCFFGNANTTEDATVSFLGKDYAVPAWSVSILPDCQNEAYNTAKVNTQTSLMVKKPNQAEDQPAALQWLWR</sequence>
<keyword evidence="10" id="KW-0326">Glycosidase</keyword>
<feature type="domain" description="Glycoside hydrolase 35 catalytic" evidence="12">
    <location>
        <begin position="34"/>
        <end position="337"/>
    </location>
</feature>
<dbReference type="PROSITE" id="PS01182">
    <property type="entry name" value="GLYCOSYL_HYDROL_F35"/>
    <property type="match status" value="1"/>
</dbReference>
<evidence type="ECO:0000256" key="1">
    <source>
        <dbReference type="ARBA" id="ARBA00001412"/>
    </source>
</evidence>
<dbReference type="Pfam" id="PF01301">
    <property type="entry name" value="Glyco_hydro_35"/>
    <property type="match status" value="1"/>
</dbReference>
<dbReference type="Pfam" id="PF17834">
    <property type="entry name" value="GHD"/>
    <property type="match status" value="1"/>
</dbReference>
<dbReference type="AlphaFoldDB" id="A0A6J1D0V5"/>
<feature type="signal peptide" evidence="11">
    <location>
        <begin position="1"/>
        <end position="24"/>
    </location>
</feature>
<evidence type="ECO:0000256" key="8">
    <source>
        <dbReference type="ARBA" id="ARBA00022801"/>
    </source>
</evidence>
<dbReference type="PRINTS" id="PR00742">
    <property type="entry name" value="GLHYDRLASE35"/>
</dbReference>
<comment type="catalytic activity">
    <reaction evidence="1">
        <text>Hydrolysis of terminal non-reducing beta-D-galactose residues in beta-D-galactosides.</text>
        <dbReference type="EC" id="3.2.1.23"/>
    </reaction>
</comment>
<dbReference type="PANTHER" id="PTHR23421">
    <property type="entry name" value="BETA-GALACTOSIDASE RELATED"/>
    <property type="match status" value="1"/>
</dbReference>
<feature type="domain" description="Beta-galactosidase beta-sandwich" evidence="13">
    <location>
        <begin position="362"/>
        <end position="416"/>
    </location>
</feature>
<dbReference type="Proteomes" id="UP000504603">
    <property type="component" value="Unplaced"/>
</dbReference>
<dbReference type="KEGG" id="mcha:111016564"/>
<dbReference type="FunFam" id="2.60.120.260:FF:000142">
    <property type="entry name" value="Beta-galactosidase"/>
    <property type="match status" value="1"/>
</dbReference>
<keyword evidence="5" id="KW-0052">Apoplast</keyword>
<protein>
    <recommendedName>
        <fullName evidence="4">beta-galactosidase</fullName>
        <ecNumber evidence="4">3.2.1.23</ecNumber>
    </recommendedName>
</protein>
<dbReference type="InterPro" id="IPR031330">
    <property type="entry name" value="Gly_Hdrlase_35_cat"/>
</dbReference>
<name>A0A6J1D0V5_MOMCH</name>
<dbReference type="InterPro" id="IPR019801">
    <property type="entry name" value="Glyco_hydro_35_CS"/>
</dbReference>
<dbReference type="GO" id="GO:0048046">
    <property type="term" value="C:apoplast"/>
    <property type="evidence" value="ECO:0007669"/>
    <property type="project" value="UniProtKB-SubCell"/>
</dbReference>
<proteinExistence type="inferred from homology"/>
<evidence type="ECO:0000256" key="7">
    <source>
        <dbReference type="ARBA" id="ARBA00022729"/>
    </source>
</evidence>
<evidence type="ECO:0000256" key="10">
    <source>
        <dbReference type="ARBA" id="ARBA00023295"/>
    </source>
</evidence>
<dbReference type="SUPFAM" id="SSF51445">
    <property type="entry name" value="(Trans)glycosidases"/>
    <property type="match status" value="1"/>
</dbReference>
<evidence type="ECO:0000256" key="3">
    <source>
        <dbReference type="ARBA" id="ARBA00009809"/>
    </source>
</evidence>
<evidence type="ECO:0000259" key="12">
    <source>
        <dbReference type="Pfam" id="PF01301"/>
    </source>
</evidence>
<dbReference type="Gene3D" id="3.20.20.80">
    <property type="entry name" value="Glycosidases"/>
    <property type="match status" value="1"/>
</dbReference>
<dbReference type="GO" id="GO:0004565">
    <property type="term" value="F:beta-galactosidase activity"/>
    <property type="evidence" value="ECO:0007669"/>
    <property type="project" value="UniProtKB-EC"/>
</dbReference>
<keyword evidence="6" id="KW-0964">Secreted</keyword>
<comment type="similarity">
    <text evidence="3">Belongs to the glycosyl hydrolase 35 family.</text>
</comment>
<gene>
    <name evidence="15" type="primary">LOC111016564</name>
</gene>
<evidence type="ECO:0000313" key="15">
    <source>
        <dbReference type="RefSeq" id="XP_022147695.1"/>
    </source>
</evidence>
<feature type="non-terminal residue" evidence="15">
    <location>
        <position position="442"/>
    </location>
</feature>
<evidence type="ECO:0000256" key="6">
    <source>
        <dbReference type="ARBA" id="ARBA00022525"/>
    </source>
</evidence>
<accession>A0A6J1D0V5</accession>
<keyword evidence="14" id="KW-1185">Reference proteome</keyword>
<dbReference type="FunFam" id="3.20.20.80:FF:000098">
    <property type="entry name" value="Beta-galactosidase"/>
    <property type="match status" value="1"/>
</dbReference>
<evidence type="ECO:0000256" key="4">
    <source>
        <dbReference type="ARBA" id="ARBA00012756"/>
    </source>
</evidence>
<dbReference type="EC" id="3.2.1.23" evidence="4"/>
<evidence type="ECO:0000259" key="13">
    <source>
        <dbReference type="Pfam" id="PF17834"/>
    </source>
</evidence>
<evidence type="ECO:0000256" key="5">
    <source>
        <dbReference type="ARBA" id="ARBA00022523"/>
    </source>
</evidence>